<keyword evidence="8" id="KW-1185">Reference proteome</keyword>
<evidence type="ECO:0000313" key="7">
    <source>
        <dbReference type="EMBL" id="ALI55112.1"/>
    </source>
</evidence>
<dbReference type="Gene3D" id="1.10.1060.10">
    <property type="entry name" value="Alpha-helical ferredoxin"/>
    <property type="match status" value="1"/>
</dbReference>
<proteinExistence type="predicted"/>
<protein>
    <recommendedName>
        <fullName evidence="6">Glycolate oxidase iron-sulfur subunit</fullName>
        <ecNumber evidence="6">1.1.99.14</ecNumber>
    </recommendedName>
</protein>
<dbReference type="EMBL" id="CP012023">
    <property type="protein sequence ID" value="ALI55112.1"/>
    <property type="molecule type" value="Genomic_DNA"/>
</dbReference>
<evidence type="ECO:0000256" key="4">
    <source>
        <dbReference type="ARBA" id="ARBA00023004"/>
    </source>
</evidence>
<dbReference type="InterPro" id="IPR012257">
    <property type="entry name" value="Glc_ox_4Fe-4S"/>
</dbReference>
<organism evidence="7 8">
    <name type="scientific">Celeribacter marinus</name>
    <dbReference type="NCBI Taxonomy" id="1397108"/>
    <lineage>
        <taxon>Bacteria</taxon>
        <taxon>Pseudomonadati</taxon>
        <taxon>Pseudomonadota</taxon>
        <taxon>Alphaproteobacteria</taxon>
        <taxon>Rhodobacterales</taxon>
        <taxon>Roseobacteraceae</taxon>
        <taxon>Celeribacter</taxon>
    </lineage>
</organism>
<evidence type="ECO:0000256" key="3">
    <source>
        <dbReference type="ARBA" id="ARBA00022737"/>
    </source>
</evidence>
<keyword evidence="5 6" id="KW-0411">Iron-sulfur</keyword>
<keyword evidence="4 6" id="KW-0408">Iron</keyword>
<dbReference type="InterPro" id="IPR004017">
    <property type="entry name" value="Cys_rich_dom"/>
</dbReference>
<dbReference type="PROSITE" id="PS51379">
    <property type="entry name" value="4FE4S_FER_2"/>
    <property type="match status" value="2"/>
</dbReference>
<comment type="catalytic activity">
    <reaction evidence="6">
        <text>(R)-lactate + A = pyruvate + AH2</text>
        <dbReference type="Rhea" id="RHEA:15089"/>
        <dbReference type="ChEBI" id="CHEBI:13193"/>
        <dbReference type="ChEBI" id="CHEBI:15361"/>
        <dbReference type="ChEBI" id="CHEBI:16004"/>
        <dbReference type="ChEBI" id="CHEBI:17499"/>
    </reaction>
</comment>
<dbReference type="AlphaFoldDB" id="A0A0P0A997"/>
<evidence type="ECO:0000256" key="6">
    <source>
        <dbReference type="PIRNR" id="PIRNR000139"/>
    </source>
</evidence>
<dbReference type="GO" id="GO:0019154">
    <property type="term" value="F:glycolate dehydrogenase activity"/>
    <property type="evidence" value="ECO:0007669"/>
    <property type="project" value="UniProtKB-EC"/>
</dbReference>
<keyword evidence="7" id="KW-0560">Oxidoreductase</keyword>
<dbReference type="PIRSF" id="PIRSF000139">
    <property type="entry name" value="Glc_ox_4Fe-4S"/>
    <property type="match status" value="1"/>
</dbReference>
<sequence length="433" mass="47279">MQTNFTPEQLTDPAIERANEILRSCVHCGFCTATCPTYAVLGDELDSPRGRIYLIKDMLENDRPADEKTVKHLDRCLSCLACMTTCPSGVHYMHLIDHARVHVEKTYKRPMMDRLLRWTLARIIPYPSRFRLALLGAKIGKPFRHLIPDPRLKAMLAMAPKVIPPVSRNDDAQVFPAVGERKKRVALMTGCAQKALDTDINDATIRLLTRLGCDVVVAKGAGCCGALTHHMGKESMSHASAAKNITAWMTEVYGEGLDAVVINASGCGTTVKDYGHMFRNDPLAADAATIAGLAKDVSEVLMTLDLAAHCDTPKDMKVAYHAACSLQHGQQIKTYPKDLLKQAGFAVTEPRDSHLCCGSAGTYNLLQPEISQNLKERKINTLSEKTPDVVATGNIGCMMQLGGGMNVPVVHTVELLDWATGGPKPPKMFSDLT</sequence>
<dbReference type="NCBIfam" id="NF008434">
    <property type="entry name" value="PRK11274.1"/>
    <property type="match status" value="1"/>
</dbReference>
<dbReference type="FunFam" id="1.10.1060.10:FF:000012">
    <property type="entry name" value="Glycolate oxidase iron-sulfur subunit"/>
    <property type="match status" value="1"/>
</dbReference>
<dbReference type="EC" id="1.1.99.14" evidence="6"/>
<dbReference type="RefSeq" id="WP_062216534.1">
    <property type="nucleotide sequence ID" value="NZ_CP012023.1"/>
</dbReference>
<dbReference type="PROSITE" id="PS00198">
    <property type="entry name" value="4FE4S_FER_1"/>
    <property type="match status" value="2"/>
</dbReference>
<gene>
    <name evidence="7" type="ORF">IMCC12053_1164</name>
</gene>
<dbReference type="SUPFAM" id="SSF54862">
    <property type="entry name" value="4Fe-4S ferredoxins"/>
    <property type="match status" value="1"/>
</dbReference>
<dbReference type="GO" id="GO:0051539">
    <property type="term" value="F:4 iron, 4 sulfur cluster binding"/>
    <property type="evidence" value="ECO:0007669"/>
    <property type="project" value="UniProtKB-UniRule"/>
</dbReference>
<evidence type="ECO:0000256" key="2">
    <source>
        <dbReference type="ARBA" id="ARBA00022723"/>
    </source>
</evidence>
<dbReference type="Proteomes" id="UP000064920">
    <property type="component" value="Chromosome"/>
</dbReference>
<comment type="function">
    <text evidence="6">Component of a complex that catalyzes the oxidation of glycolate to glyoxylate.</text>
</comment>
<evidence type="ECO:0000256" key="5">
    <source>
        <dbReference type="ARBA" id="ARBA00023014"/>
    </source>
</evidence>
<keyword evidence="1 6" id="KW-0004">4Fe-4S</keyword>
<keyword evidence="2 6" id="KW-0479">Metal-binding</keyword>
<dbReference type="OrthoDB" id="9765258at2"/>
<reference evidence="7 8" key="1">
    <citation type="submission" date="2015-05" db="EMBL/GenBank/DDBJ databases">
        <authorList>
            <person name="Wang D.B."/>
            <person name="Wang M."/>
        </authorList>
    </citation>
    <scope>NUCLEOTIDE SEQUENCE [LARGE SCALE GENOMIC DNA]</scope>
    <source>
        <strain evidence="7 8">IMCC 12053</strain>
    </source>
</reference>
<keyword evidence="6" id="KW-0813">Transport</keyword>
<dbReference type="InterPro" id="IPR009051">
    <property type="entry name" value="Helical_ferredxn"/>
</dbReference>
<dbReference type="GO" id="GO:0046872">
    <property type="term" value="F:metal ion binding"/>
    <property type="evidence" value="ECO:0007669"/>
    <property type="project" value="UniProtKB-UniRule"/>
</dbReference>
<dbReference type="KEGG" id="cmar:IMCC12053_1164"/>
<comment type="catalytic activity">
    <reaction evidence="6">
        <text>glycolate + A = glyoxylate + AH2</text>
        <dbReference type="Rhea" id="RHEA:21264"/>
        <dbReference type="ChEBI" id="CHEBI:13193"/>
        <dbReference type="ChEBI" id="CHEBI:17499"/>
        <dbReference type="ChEBI" id="CHEBI:29805"/>
        <dbReference type="ChEBI" id="CHEBI:36655"/>
        <dbReference type="EC" id="1.1.99.14"/>
    </reaction>
</comment>
<evidence type="ECO:0000313" key="8">
    <source>
        <dbReference type="Proteomes" id="UP000064920"/>
    </source>
</evidence>
<evidence type="ECO:0000256" key="1">
    <source>
        <dbReference type="ARBA" id="ARBA00022485"/>
    </source>
</evidence>
<accession>A0A0P0A997</accession>
<dbReference type="STRING" id="1397108.IMCC12053_1164"/>
<dbReference type="PANTHER" id="PTHR32479:SF17">
    <property type="entry name" value="GLYCOLATE OXIDASE IRON-SULFUR SUBUNIT"/>
    <property type="match status" value="1"/>
</dbReference>
<dbReference type="InterPro" id="IPR017900">
    <property type="entry name" value="4Fe4S_Fe_S_CS"/>
</dbReference>
<keyword evidence="6" id="KW-0249">Electron transport</keyword>
<dbReference type="GO" id="GO:0047809">
    <property type="term" value="F:D-lactate dehydrogenase activity"/>
    <property type="evidence" value="ECO:0007669"/>
    <property type="project" value="RHEA"/>
</dbReference>
<comment type="cofactor">
    <cofactor evidence="6">
        <name>[4Fe-4S] cluster</name>
        <dbReference type="ChEBI" id="CHEBI:49883"/>
    </cofactor>
    <text evidence="6">Binds 2 [4Fe-4S] clusters.</text>
</comment>
<dbReference type="PANTHER" id="PTHR32479">
    <property type="entry name" value="GLYCOLATE OXIDASE IRON-SULFUR SUBUNIT"/>
    <property type="match status" value="1"/>
</dbReference>
<dbReference type="Pfam" id="PF13183">
    <property type="entry name" value="Fer4_8"/>
    <property type="match status" value="1"/>
</dbReference>
<keyword evidence="3" id="KW-0677">Repeat</keyword>
<dbReference type="Pfam" id="PF02754">
    <property type="entry name" value="CCG"/>
    <property type="match status" value="2"/>
</dbReference>
<dbReference type="InterPro" id="IPR017896">
    <property type="entry name" value="4Fe4S_Fe-S-bd"/>
</dbReference>
<dbReference type="PATRIC" id="fig|1397108.4.peg.1193"/>
<name>A0A0P0A997_9RHOB</name>